<keyword evidence="4" id="KW-1185">Reference proteome</keyword>
<organism evidence="3 4">
    <name type="scientific">Diaphorobacter aerolatus</name>
    <dbReference type="NCBI Taxonomy" id="1288495"/>
    <lineage>
        <taxon>Bacteria</taxon>
        <taxon>Pseudomonadati</taxon>
        <taxon>Pseudomonadota</taxon>
        <taxon>Betaproteobacteria</taxon>
        <taxon>Burkholderiales</taxon>
        <taxon>Comamonadaceae</taxon>
        <taxon>Diaphorobacter</taxon>
    </lineage>
</organism>
<dbReference type="EMBL" id="CP060783">
    <property type="protein sequence ID" value="QNP47707.1"/>
    <property type="molecule type" value="Genomic_DNA"/>
</dbReference>
<dbReference type="InterPro" id="IPR000259">
    <property type="entry name" value="Adhesion_dom_fimbrial"/>
</dbReference>
<evidence type="ECO:0000313" key="3">
    <source>
        <dbReference type="EMBL" id="QNP47707.1"/>
    </source>
</evidence>
<protein>
    <submittedName>
        <fullName evidence="3">Fimbrial protein</fullName>
    </submittedName>
</protein>
<dbReference type="Gene3D" id="2.60.40.1090">
    <property type="entry name" value="Fimbrial-type adhesion domain"/>
    <property type="match status" value="1"/>
</dbReference>
<dbReference type="InterPro" id="IPR036937">
    <property type="entry name" value="Adhesion_dom_fimbrial_sf"/>
</dbReference>
<dbReference type="RefSeq" id="WP_187723387.1">
    <property type="nucleotide sequence ID" value="NZ_CP060783.1"/>
</dbReference>
<dbReference type="SUPFAM" id="SSF49401">
    <property type="entry name" value="Bacterial adhesins"/>
    <property type="match status" value="1"/>
</dbReference>
<sequence length="275" mass="29642">MVYQTGVQAYSPYTRLSQIAYDGDTYGVYATNNLNVGYIARWRYSIAGQPTEWTPLTDAAGVYKTPLLVSLSHGAATAYDVGIETQIKLVRRNEDTIPSGNSLFAFDPLYARPMQTSAGATFYSANYRVTQVRAATVIVLKGGTCTTPDVTVNLPDVRASQFSGVGRTAARKDFELKFENCPLGFGGINYSFSPTTSVLDAANGVVALSGASTASGVGVQFMHSQNEPLQFGKAYQLGEYSPWWAGATPSRCRRGCTRPAPAWSPERQAVRLPSG</sequence>
<keyword evidence="1" id="KW-0732">Signal</keyword>
<dbReference type="InterPro" id="IPR050263">
    <property type="entry name" value="Bact_Fimbrial_Adh_Pro"/>
</dbReference>
<dbReference type="PANTHER" id="PTHR33420:SF3">
    <property type="entry name" value="FIMBRIAL SUBUNIT ELFA"/>
    <property type="match status" value="1"/>
</dbReference>
<dbReference type="Pfam" id="PF00419">
    <property type="entry name" value="Fimbrial"/>
    <property type="match status" value="1"/>
</dbReference>
<dbReference type="GO" id="GO:0043709">
    <property type="term" value="P:cell adhesion involved in single-species biofilm formation"/>
    <property type="evidence" value="ECO:0007669"/>
    <property type="project" value="TreeGrafter"/>
</dbReference>
<gene>
    <name evidence="3" type="ORF">H9K75_16130</name>
</gene>
<name>A0A7H0GHE1_9BURK</name>
<evidence type="ECO:0000256" key="1">
    <source>
        <dbReference type="ARBA" id="ARBA00022729"/>
    </source>
</evidence>
<dbReference type="KEGG" id="daer:H9K75_16130"/>
<dbReference type="InterPro" id="IPR008966">
    <property type="entry name" value="Adhesion_dom_sf"/>
</dbReference>
<reference evidence="3 4" key="1">
    <citation type="submission" date="2020-08" db="EMBL/GenBank/DDBJ databases">
        <title>Genome sequence of Diaphorobacter aerolatus KACC 16536T.</title>
        <authorList>
            <person name="Hyun D.-W."/>
            <person name="Bae J.-W."/>
        </authorList>
    </citation>
    <scope>NUCLEOTIDE SEQUENCE [LARGE SCALE GENOMIC DNA]</scope>
    <source>
        <strain evidence="3 4">KACC 16536</strain>
    </source>
</reference>
<dbReference type="PANTHER" id="PTHR33420">
    <property type="entry name" value="FIMBRIAL SUBUNIT ELFA-RELATED"/>
    <property type="match status" value="1"/>
</dbReference>
<dbReference type="Proteomes" id="UP000516028">
    <property type="component" value="Chromosome"/>
</dbReference>
<dbReference type="GO" id="GO:0009289">
    <property type="term" value="C:pilus"/>
    <property type="evidence" value="ECO:0007669"/>
    <property type="project" value="InterPro"/>
</dbReference>
<feature type="domain" description="Fimbrial-type adhesion" evidence="2">
    <location>
        <begin position="143"/>
        <end position="235"/>
    </location>
</feature>
<accession>A0A7H0GHE1</accession>
<proteinExistence type="predicted"/>
<dbReference type="AlphaFoldDB" id="A0A7H0GHE1"/>
<evidence type="ECO:0000313" key="4">
    <source>
        <dbReference type="Proteomes" id="UP000516028"/>
    </source>
</evidence>
<evidence type="ECO:0000259" key="2">
    <source>
        <dbReference type="Pfam" id="PF00419"/>
    </source>
</evidence>